<keyword evidence="2" id="KW-1185">Reference proteome</keyword>
<dbReference type="AlphaFoldDB" id="A0A143HD03"/>
<name>A0A143HD03_9BACL</name>
<gene>
    <name evidence="1" type="ORF">ATY39_07735</name>
</gene>
<proteinExistence type="predicted"/>
<dbReference type="Proteomes" id="UP000076021">
    <property type="component" value="Chromosome"/>
</dbReference>
<dbReference type="KEGG" id="rst:ATY39_07735"/>
<dbReference type="STRING" id="241244.ATY39_07735"/>
<protein>
    <submittedName>
        <fullName evidence="1">Uncharacterized protein</fullName>
    </submittedName>
</protein>
<evidence type="ECO:0000313" key="2">
    <source>
        <dbReference type="Proteomes" id="UP000076021"/>
    </source>
</evidence>
<sequence>MDSKEWEDVRRAIEDENQEVSLDYNGEEWWISRLYSEELSFLLTRSKDSYTQRFKTAQELFNNGIVDGKPFIERVKDFD</sequence>
<dbReference type="RefSeq" id="WP_066788146.1">
    <property type="nucleotide sequence ID" value="NZ_CP014806.1"/>
</dbReference>
<dbReference type="OrthoDB" id="2187943at2"/>
<reference evidence="1 2" key="1">
    <citation type="journal article" date="2016" name="Genome Announc.">
        <title>Whole-Genome Sequence of Rummeliibacillus stabekisii Strain PP9 Isolated from Antarctic Soil.</title>
        <authorList>
            <person name="da Mota F.F."/>
            <person name="Vollu R.E."/>
            <person name="Jurelevicius D."/>
            <person name="Seldin L."/>
        </authorList>
    </citation>
    <scope>NUCLEOTIDE SEQUENCE [LARGE SCALE GENOMIC DNA]</scope>
    <source>
        <strain evidence="1 2">PP9</strain>
    </source>
</reference>
<organism evidence="1 2">
    <name type="scientific">Rummeliibacillus stabekisii</name>
    <dbReference type="NCBI Taxonomy" id="241244"/>
    <lineage>
        <taxon>Bacteria</taxon>
        <taxon>Bacillati</taxon>
        <taxon>Bacillota</taxon>
        <taxon>Bacilli</taxon>
        <taxon>Bacillales</taxon>
        <taxon>Caryophanaceae</taxon>
        <taxon>Rummeliibacillus</taxon>
    </lineage>
</organism>
<reference evidence="2" key="2">
    <citation type="submission" date="2016-03" db="EMBL/GenBank/DDBJ databases">
        <authorList>
            <person name="Ploux O."/>
        </authorList>
    </citation>
    <scope>NUCLEOTIDE SEQUENCE [LARGE SCALE GENOMIC DNA]</scope>
    <source>
        <strain evidence="2">PP9</strain>
    </source>
</reference>
<dbReference type="EMBL" id="CP014806">
    <property type="protein sequence ID" value="AMW99366.1"/>
    <property type="molecule type" value="Genomic_DNA"/>
</dbReference>
<evidence type="ECO:0000313" key="1">
    <source>
        <dbReference type="EMBL" id="AMW99366.1"/>
    </source>
</evidence>
<accession>A0A143HD03</accession>